<dbReference type="Proteomes" id="UP000238322">
    <property type="component" value="Unassembled WGS sequence"/>
</dbReference>
<accession>A0A2S8FIN3</accession>
<reference evidence="3 4" key="1">
    <citation type="submission" date="2018-02" db="EMBL/GenBank/DDBJ databases">
        <title>Comparative genomes isolates from brazilian mangrove.</title>
        <authorList>
            <person name="Araujo J.E."/>
            <person name="Taketani R.G."/>
            <person name="Silva M.C.P."/>
            <person name="Loureco M.V."/>
            <person name="Andreote F.D."/>
        </authorList>
    </citation>
    <scope>NUCLEOTIDE SEQUENCE [LARGE SCALE GENOMIC DNA]</scope>
    <source>
        <strain evidence="3 4">Hex-1 MGV</strain>
    </source>
</reference>
<dbReference type="Pfam" id="PF09851">
    <property type="entry name" value="SHOCT"/>
    <property type="match status" value="1"/>
</dbReference>
<organism evidence="3 4">
    <name type="scientific">Blastopirellula marina</name>
    <dbReference type="NCBI Taxonomy" id="124"/>
    <lineage>
        <taxon>Bacteria</taxon>
        <taxon>Pseudomonadati</taxon>
        <taxon>Planctomycetota</taxon>
        <taxon>Planctomycetia</taxon>
        <taxon>Pirellulales</taxon>
        <taxon>Pirellulaceae</taxon>
        <taxon>Blastopirellula</taxon>
    </lineage>
</organism>
<evidence type="ECO:0000256" key="1">
    <source>
        <dbReference type="SAM" id="MobiDB-lite"/>
    </source>
</evidence>
<dbReference type="AlphaFoldDB" id="A0A2S8FIN3"/>
<dbReference type="RefSeq" id="WP_105331035.1">
    <property type="nucleotide sequence ID" value="NZ_PUHY01000012.1"/>
</dbReference>
<protein>
    <recommendedName>
        <fullName evidence="2">SHOCT domain-containing protein</fullName>
    </recommendedName>
</protein>
<feature type="compositionally biased region" description="Low complexity" evidence="1">
    <location>
        <begin position="124"/>
        <end position="135"/>
    </location>
</feature>
<proteinExistence type="predicted"/>
<dbReference type="EMBL" id="PUHY01000012">
    <property type="protein sequence ID" value="PQO32022.1"/>
    <property type="molecule type" value="Genomic_DNA"/>
</dbReference>
<feature type="compositionally biased region" description="Gly residues" evidence="1">
    <location>
        <begin position="103"/>
        <end position="123"/>
    </location>
</feature>
<evidence type="ECO:0000259" key="2">
    <source>
        <dbReference type="Pfam" id="PF09851"/>
    </source>
</evidence>
<dbReference type="OrthoDB" id="1778949at2"/>
<name>A0A2S8FIN3_9BACT</name>
<gene>
    <name evidence="3" type="ORF">C5Y83_17390</name>
</gene>
<evidence type="ECO:0000313" key="4">
    <source>
        <dbReference type="Proteomes" id="UP000238322"/>
    </source>
</evidence>
<feature type="compositionally biased region" description="Low complexity" evidence="1">
    <location>
        <begin position="238"/>
        <end position="252"/>
    </location>
</feature>
<evidence type="ECO:0000313" key="3">
    <source>
        <dbReference type="EMBL" id="PQO32022.1"/>
    </source>
</evidence>
<comment type="caution">
    <text evidence="3">The sequence shown here is derived from an EMBL/GenBank/DDBJ whole genome shotgun (WGS) entry which is preliminary data.</text>
</comment>
<feature type="region of interest" description="Disordered" evidence="1">
    <location>
        <begin position="224"/>
        <end position="256"/>
    </location>
</feature>
<feature type="domain" description="SHOCT" evidence="2">
    <location>
        <begin position="263"/>
        <end position="290"/>
    </location>
</feature>
<feature type="region of interest" description="Disordered" evidence="1">
    <location>
        <begin position="95"/>
        <end position="135"/>
    </location>
</feature>
<sequence>MQQLSPEGHRIASDLAQRHGFSTDAVTHMLFAVLNGNGSMAQFNHPEFAGSGQWMQGGMMMLGDMFNYNLKGRVDALCNDISNLLANQPGLLQSGSFQSQSQSGGGQQQQGGGSYQQQSGGGNQSQANGGMMGQSSLFVPDPRAHWWPAELGQPSSTGSQNNLRYAYFSGARRLAVDSGGDVWVYDTLDHQIGGFSQQQGMGSSIIFTSQYGTVSLSSLPVVSRNGQTVEPTPPPAPSFTAPASSSPSNASSGNSVNETNIFDAIARLGELRDKGILTDDEFSAKKSELLARL</sequence>
<dbReference type="InterPro" id="IPR018649">
    <property type="entry name" value="SHOCT"/>
</dbReference>